<reference evidence="2" key="1">
    <citation type="submission" date="2024-06" db="EMBL/GenBank/DDBJ databases">
        <authorList>
            <consortium name="consrtm"/>
            <person name="Uemura M."/>
            <person name="Terahara T."/>
        </authorList>
    </citation>
    <scope>NUCLEOTIDE SEQUENCE</scope>
    <source>
        <strain evidence="2">KM77-8</strain>
    </source>
</reference>
<accession>A0AAT9HCA2</accession>
<name>A0AAT9HCA2_9ACTN</name>
<evidence type="ECO:0000256" key="1">
    <source>
        <dbReference type="SAM" id="MobiDB-lite"/>
    </source>
</evidence>
<organism evidence="2">
    <name type="scientific">Streptomyces haneummycinicus</name>
    <dbReference type="NCBI Taxonomy" id="3074435"/>
    <lineage>
        <taxon>Bacteria</taxon>
        <taxon>Bacillati</taxon>
        <taxon>Actinomycetota</taxon>
        <taxon>Actinomycetes</taxon>
        <taxon>Kitasatosporales</taxon>
        <taxon>Streptomycetaceae</taxon>
        <taxon>Streptomyces</taxon>
    </lineage>
</organism>
<dbReference type="EMBL" id="AP035768">
    <property type="protein sequence ID" value="BFO15010.1"/>
    <property type="molecule type" value="Genomic_DNA"/>
</dbReference>
<proteinExistence type="predicted"/>
<dbReference type="AlphaFoldDB" id="A0AAT9HCA2"/>
<evidence type="ECO:0000313" key="2">
    <source>
        <dbReference type="EMBL" id="BFO15010.1"/>
    </source>
</evidence>
<reference evidence="2" key="2">
    <citation type="submission" date="2024-07" db="EMBL/GenBank/DDBJ databases">
        <title>Streptomyces haneummycinica sp. nov., a new antibiotic-producing actinobacterium isolated from marine sediment.</title>
        <authorList>
            <person name="Uemura M."/>
            <person name="Hamada M."/>
            <person name="Hirano S."/>
            <person name="Kobayashi K."/>
            <person name="Ohshiro T."/>
            <person name="Kobayashi T."/>
            <person name="Terahara T."/>
        </authorList>
    </citation>
    <scope>NUCLEOTIDE SEQUENCE</scope>
    <source>
        <strain evidence="2">KM77-8</strain>
    </source>
</reference>
<protein>
    <submittedName>
        <fullName evidence="2">Uncharacterized protein</fullName>
    </submittedName>
</protein>
<sequence>MGVLGAGDGAQVVQQGEVVLVAGVQGLQVEVDALVAGVEHLTGGADDGGAGGGVLQTQAVGPPLARTSPRKAWTRTPGSSRCTASISQRARGYLDSGRVPSCSSGPEWTYRSRIPVPSSRRASAVTSASFFRPSTHACPSHMASRSRLYAVSAGSPM</sequence>
<feature type="region of interest" description="Disordered" evidence="1">
    <location>
        <begin position="58"/>
        <end position="81"/>
    </location>
</feature>
<gene>
    <name evidence="2" type="ORF">SHKM778_13980</name>
</gene>